<feature type="region of interest" description="Disordered" evidence="6">
    <location>
        <begin position="661"/>
        <end position="728"/>
    </location>
</feature>
<comment type="caution">
    <text evidence="9">The sequence shown here is derived from an EMBL/GenBank/DDBJ whole genome shotgun (WGS) entry which is preliminary data.</text>
</comment>
<keyword evidence="4" id="KW-0862">Zinc</keyword>
<dbReference type="InterPro" id="IPR036514">
    <property type="entry name" value="SGNH_hydro_sf"/>
</dbReference>
<name>A0A103Y4C7_CYNCS</name>
<sequence>MMGGKKVMPLVLLGQFLTELIVIHAKVSSIIVFGDSSVDAGNNNYVPTVLKSNFQPYGRDFNGSLPTGRFCNGRIATDFISEALGIRSIIPAYLDPRYDIVDFAKGVSFASAGTGYDNLTSAVFSVIPLWKELDYLKEYHNRMRGYLGALKANKILGEALYVISLGTNDFLENYYTLPVRPATYTINEYQDFLQGIAKNFVTNLYQLGARKISVVGLPPMGCLPLERTQNHFPESNCTREYNVVAKDFNEKLRQLVRKLNDELGGIQLVYTDIYKILSDVIKNPHSFGSTKPRIRLTTRSSAPAIISTDGHRRQFPTSEQMVGASSRLLSLLSNPTYLLRHRSFALFRLARCRSLTFPLTTLSAAADRRFHLSRHTSLIPIKLTQNFCSRPTYNAFQENNQIPANDHHAQPSHPWVEWNRLLEFLSVEGYFNGRNNVENEFAANENLSMEFVAVANSCLAFARDKPDILGLLPRKDIEVLIDDGYPFLFKNAHETERRMRSFLQVEGSNEASSVDLMKYILSYASNPIIYPERYIKEATESSVRSLVQEITNLSYRGPYAKQFQAVGRGEQMPRILGPNITMKRGDWICLKCNFFNYRRNTVCLKCECRRPGEVSLPGSPWQAKTPSERQQTDSHYRYNYDDNGIPNDGNNFTVRNKNLEHSVNRNPDRFLGNTSTGDSGTYSNNIDRGQNGRKDGYVPFVPLPDMSPKNPEKITDEHSEEQCSEKSTTYVQSRHISDVDKEEKSERWFKKVKELHGVTGPTSDFPQIMPTRNGENRFVDRTKKDRPFSPYRKQQAMEQGNASSYVPFVPFPPDYFAKKDNQQQPKSPDSTVKPADDISSGHSHVSSAISSGHSHVSSAISSGHSDVNSAISSGHSQGNQHMSSTNKLDLNAHSSSSQFTRKETVNIGQKTPENESGWTGKSLEGSAVTESDPLDMSEEAKAERWFRRVAQIKDISELSQIPDEDFPSIMPMRKGVNRFVVSKRKTPLERRLTSPQYRKNLRIMSSDPIKREGDDDT</sequence>
<comment type="similarity">
    <text evidence="1">Belongs to the 'GDSL' lipolytic enzyme family.</text>
</comment>
<keyword evidence="2" id="KW-0479">Metal-binding</keyword>
<feature type="compositionally biased region" description="Basic and acidic residues" evidence="6">
    <location>
        <begin position="774"/>
        <end position="787"/>
    </location>
</feature>
<dbReference type="PROSITE" id="PS01358">
    <property type="entry name" value="ZF_RANBP2_1"/>
    <property type="match status" value="1"/>
</dbReference>
<feature type="region of interest" description="Disordered" evidence="6">
    <location>
        <begin position="615"/>
        <end position="637"/>
    </location>
</feature>
<evidence type="ECO:0000256" key="1">
    <source>
        <dbReference type="ARBA" id="ARBA00008668"/>
    </source>
</evidence>
<dbReference type="InterPro" id="IPR001876">
    <property type="entry name" value="Znf_RanBP2"/>
</dbReference>
<dbReference type="EMBL" id="LEKV01002659">
    <property type="protein sequence ID" value="KVI02294.1"/>
    <property type="molecule type" value="Genomic_DNA"/>
</dbReference>
<feature type="compositionally biased region" description="Low complexity" evidence="6">
    <location>
        <begin position="837"/>
        <end position="867"/>
    </location>
</feature>
<dbReference type="CDD" id="cd01837">
    <property type="entry name" value="SGNH_plant_lipase_like"/>
    <property type="match status" value="1"/>
</dbReference>
<evidence type="ECO:0000256" key="7">
    <source>
        <dbReference type="SAM" id="SignalP"/>
    </source>
</evidence>
<evidence type="ECO:0000256" key="3">
    <source>
        <dbReference type="ARBA" id="ARBA00022771"/>
    </source>
</evidence>
<dbReference type="InterPro" id="IPR036443">
    <property type="entry name" value="Znf_RanBP2_sf"/>
</dbReference>
<dbReference type="Proteomes" id="UP000243975">
    <property type="component" value="Unassembled WGS sequence"/>
</dbReference>
<keyword evidence="10" id="KW-1185">Reference proteome</keyword>
<dbReference type="GO" id="GO:0008270">
    <property type="term" value="F:zinc ion binding"/>
    <property type="evidence" value="ECO:0007669"/>
    <property type="project" value="UniProtKB-KW"/>
</dbReference>
<dbReference type="SUPFAM" id="SSF52266">
    <property type="entry name" value="SGNH hydrolase"/>
    <property type="match status" value="1"/>
</dbReference>
<keyword evidence="3 5" id="KW-0863">Zinc-finger</keyword>
<reference evidence="9 10" key="1">
    <citation type="journal article" date="2016" name="Sci. Rep.">
        <title>The genome sequence of the outbreeding globe artichoke constructed de novo incorporating a phase-aware low-pass sequencing strategy of F1 progeny.</title>
        <authorList>
            <person name="Scaglione D."/>
            <person name="Reyes-Chin-Wo S."/>
            <person name="Acquadro A."/>
            <person name="Froenicke L."/>
            <person name="Portis E."/>
            <person name="Beitel C."/>
            <person name="Tirone M."/>
            <person name="Mauro R."/>
            <person name="Lo Monaco A."/>
            <person name="Mauromicale G."/>
            <person name="Faccioli P."/>
            <person name="Cattivelli L."/>
            <person name="Rieseberg L."/>
            <person name="Michelmore R."/>
            <person name="Lanteri S."/>
        </authorList>
    </citation>
    <scope>NUCLEOTIDE SEQUENCE [LARGE SCALE GENOMIC DNA]</scope>
    <source>
        <strain evidence="9">2C</strain>
    </source>
</reference>
<feature type="signal peptide" evidence="7">
    <location>
        <begin position="1"/>
        <end position="25"/>
    </location>
</feature>
<evidence type="ECO:0000313" key="9">
    <source>
        <dbReference type="EMBL" id="KVI02294.1"/>
    </source>
</evidence>
<feature type="domain" description="RanBP2-type" evidence="8">
    <location>
        <begin position="583"/>
        <end position="612"/>
    </location>
</feature>
<dbReference type="InterPro" id="IPR050592">
    <property type="entry name" value="GDSL_lipolytic_enzyme"/>
</dbReference>
<evidence type="ECO:0000256" key="6">
    <source>
        <dbReference type="SAM" id="MobiDB-lite"/>
    </source>
</evidence>
<dbReference type="PANTHER" id="PTHR45642">
    <property type="entry name" value="GDSL ESTERASE/LIPASE EXL3"/>
    <property type="match status" value="1"/>
</dbReference>
<feature type="chain" id="PRO_5007119391" description="RanBP2-type domain-containing protein" evidence="7">
    <location>
        <begin position="26"/>
        <end position="1017"/>
    </location>
</feature>
<dbReference type="STRING" id="59895.A0A103Y4C7"/>
<feature type="region of interest" description="Disordered" evidence="6">
    <location>
        <begin position="760"/>
        <end position="936"/>
    </location>
</feature>
<keyword evidence="7" id="KW-0732">Signal</keyword>
<dbReference type="PANTHER" id="PTHR45642:SF149">
    <property type="entry name" value="SGNH HYDROLASE-TYPE ESTERASE DOMAIN-CONTAINING PROTEIN-RELATED"/>
    <property type="match status" value="1"/>
</dbReference>
<evidence type="ECO:0000256" key="5">
    <source>
        <dbReference type="PROSITE-ProRule" id="PRU00322"/>
    </source>
</evidence>
<dbReference type="GO" id="GO:0016788">
    <property type="term" value="F:hydrolase activity, acting on ester bonds"/>
    <property type="evidence" value="ECO:0007669"/>
    <property type="project" value="InterPro"/>
</dbReference>
<dbReference type="InterPro" id="IPR035669">
    <property type="entry name" value="SGNH_plant_lipase-like"/>
</dbReference>
<proteinExistence type="inferred from homology"/>
<evidence type="ECO:0000313" key="10">
    <source>
        <dbReference type="Proteomes" id="UP000243975"/>
    </source>
</evidence>
<feature type="compositionally biased region" description="Basic and acidic residues" evidence="6">
    <location>
        <begin position="626"/>
        <end position="637"/>
    </location>
</feature>
<dbReference type="SUPFAM" id="SSF90209">
    <property type="entry name" value="Ran binding protein zinc finger-like"/>
    <property type="match status" value="1"/>
</dbReference>
<protein>
    <recommendedName>
        <fullName evidence="8">RanBP2-type domain-containing protein</fullName>
    </recommendedName>
</protein>
<dbReference type="Gene3D" id="4.10.1060.10">
    <property type="entry name" value="Zinc finger, RanBP2-type"/>
    <property type="match status" value="1"/>
</dbReference>
<dbReference type="Gramene" id="KVI02294">
    <property type="protein sequence ID" value="KVI02294"/>
    <property type="gene ID" value="Ccrd_019417"/>
</dbReference>
<feature type="compositionally biased region" description="Basic and acidic residues" evidence="6">
    <location>
        <begin position="710"/>
        <end position="724"/>
    </location>
</feature>
<dbReference type="Pfam" id="PF00657">
    <property type="entry name" value="Lipase_GDSL"/>
    <property type="match status" value="1"/>
</dbReference>
<feature type="compositionally biased region" description="Polar residues" evidence="6">
    <location>
        <begin position="868"/>
        <end position="899"/>
    </location>
</feature>
<organism evidence="9 10">
    <name type="scientific">Cynara cardunculus var. scolymus</name>
    <name type="common">Globe artichoke</name>
    <name type="synonym">Cynara scolymus</name>
    <dbReference type="NCBI Taxonomy" id="59895"/>
    <lineage>
        <taxon>Eukaryota</taxon>
        <taxon>Viridiplantae</taxon>
        <taxon>Streptophyta</taxon>
        <taxon>Embryophyta</taxon>
        <taxon>Tracheophyta</taxon>
        <taxon>Spermatophyta</taxon>
        <taxon>Magnoliopsida</taxon>
        <taxon>eudicotyledons</taxon>
        <taxon>Gunneridae</taxon>
        <taxon>Pentapetalae</taxon>
        <taxon>asterids</taxon>
        <taxon>campanulids</taxon>
        <taxon>Asterales</taxon>
        <taxon>Asteraceae</taxon>
        <taxon>Carduoideae</taxon>
        <taxon>Cardueae</taxon>
        <taxon>Carduinae</taxon>
        <taxon>Cynara</taxon>
    </lineage>
</organism>
<dbReference type="Gene3D" id="3.40.50.1110">
    <property type="entry name" value="SGNH hydrolase"/>
    <property type="match status" value="1"/>
</dbReference>
<accession>A0A103Y4C7</accession>
<feature type="compositionally biased region" description="Polar residues" evidence="6">
    <location>
        <begin position="672"/>
        <end position="688"/>
    </location>
</feature>
<dbReference type="AlphaFoldDB" id="A0A103Y4C7"/>
<feature type="compositionally biased region" description="Polar residues" evidence="6">
    <location>
        <begin position="906"/>
        <end position="919"/>
    </location>
</feature>
<dbReference type="InterPro" id="IPR001087">
    <property type="entry name" value="GDSL"/>
</dbReference>
<dbReference type="PROSITE" id="PS50199">
    <property type="entry name" value="ZF_RANBP2_2"/>
    <property type="match status" value="1"/>
</dbReference>
<gene>
    <name evidence="9" type="ORF">Ccrd_019417</name>
</gene>
<evidence type="ECO:0000256" key="2">
    <source>
        <dbReference type="ARBA" id="ARBA00022723"/>
    </source>
</evidence>
<evidence type="ECO:0000259" key="8">
    <source>
        <dbReference type="PROSITE" id="PS50199"/>
    </source>
</evidence>
<evidence type="ECO:0000256" key="4">
    <source>
        <dbReference type="ARBA" id="ARBA00022833"/>
    </source>
</evidence>